<organism evidence="6 7">
    <name type="scientific">Thermodesulfovibrio aggregans</name>
    <dbReference type="NCBI Taxonomy" id="86166"/>
    <lineage>
        <taxon>Bacteria</taxon>
        <taxon>Pseudomonadati</taxon>
        <taxon>Nitrospirota</taxon>
        <taxon>Thermodesulfovibrionia</taxon>
        <taxon>Thermodesulfovibrionales</taxon>
        <taxon>Thermodesulfovibrionaceae</taxon>
        <taxon>Thermodesulfovibrio</taxon>
    </lineage>
</organism>
<evidence type="ECO:0000313" key="6">
    <source>
        <dbReference type="EMBL" id="PMP72282.1"/>
    </source>
</evidence>
<dbReference type="EMBL" id="PNIO01000011">
    <property type="protein sequence ID" value="PMP72282.1"/>
    <property type="molecule type" value="Genomic_DNA"/>
</dbReference>
<dbReference type="Pfam" id="PF13144">
    <property type="entry name" value="ChapFlgA"/>
    <property type="match status" value="1"/>
</dbReference>
<comment type="function">
    <text evidence="4">Involved in the assembly process of the P-ring formation. It may associate with FlgF on the rod constituting a structure essential for the P-ring assembly or may act as a modulator protein for the P-ring assembly.</text>
</comment>
<feature type="domain" description="SAF" evidence="5">
    <location>
        <begin position="97"/>
        <end position="159"/>
    </location>
</feature>
<dbReference type="SMART" id="SM00858">
    <property type="entry name" value="SAF"/>
    <property type="match status" value="1"/>
</dbReference>
<dbReference type="Gene3D" id="3.90.1210.10">
    <property type="entry name" value="Antifreeze-like/N-acetylneuraminic acid synthase C-terminal domain"/>
    <property type="match status" value="1"/>
</dbReference>
<dbReference type="PANTHER" id="PTHR36307:SF1">
    <property type="entry name" value="FLAGELLA BASAL BODY P-RING FORMATION PROTEIN FLGA"/>
    <property type="match status" value="1"/>
</dbReference>
<keyword evidence="6" id="KW-0282">Flagellum</keyword>
<dbReference type="GO" id="GO:0044780">
    <property type="term" value="P:bacterial-type flagellum assembly"/>
    <property type="evidence" value="ECO:0007669"/>
    <property type="project" value="InterPro"/>
</dbReference>
<evidence type="ECO:0000313" key="7">
    <source>
        <dbReference type="Proteomes" id="UP000242288"/>
    </source>
</evidence>
<dbReference type="PANTHER" id="PTHR36307">
    <property type="entry name" value="FLAGELLA BASAL BODY P-RING FORMATION PROTEIN FLGA"/>
    <property type="match status" value="1"/>
</dbReference>
<dbReference type="InterPro" id="IPR017585">
    <property type="entry name" value="SAF_FlgA"/>
</dbReference>
<comment type="caution">
    <text evidence="6">The sequence shown here is derived from an EMBL/GenBank/DDBJ whole genome shotgun (WGS) entry which is preliminary data.</text>
</comment>
<dbReference type="CDD" id="cd11614">
    <property type="entry name" value="SAF_CpaB_FlgA_like"/>
    <property type="match status" value="1"/>
</dbReference>
<evidence type="ECO:0000256" key="1">
    <source>
        <dbReference type="ARBA" id="ARBA00004418"/>
    </source>
</evidence>
<evidence type="ECO:0000256" key="2">
    <source>
        <dbReference type="ARBA" id="ARBA00022729"/>
    </source>
</evidence>
<name>A0A2J6WPF7_9BACT</name>
<keyword evidence="4" id="KW-1005">Bacterial flagellum biogenesis</keyword>
<dbReference type="AlphaFoldDB" id="A0A2J6WPF7"/>
<keyword evidence="2" id="KW-0732">Signal</keyword>
<dbReference type="Proteomes" id="UP000242288">
    <property type="component" value="Unassembled WGS sequence"/>
</dbReference>
<keyword evidence="3 4" id="KW-0574">Periplasm</keyword>
<evidence type="ECO:0000259" key="5">
    <source>
        <dbReference type="SMART" id="SM00858"/>
    </source>
</evidence>
<accession>A0A2J6WPF7</accession>
<keyword evidence="6" id="KW-0966">Cell projection</keyword>
<sequence>MRKVLVFLIIFICFLLISSSFAFDSSILAELLSKEIKTSVNQKVQIGQIKFIGFEPQKSCIPENIKIREIKRPSSIEFTFNCNARQYRALANYEILTTVYVTQRVLKRGEIIKQEDILEIQQPLSRIPVGAITERNLIIGKTLKKTLAKGLIIKEDYLYPNTPVKKGNVVSVILQSGQVTIMTEGVLKSDAVVGGNAWVRLQTGKEIVGKLIDKDKVRVGL</sequence>
<dbReference type="GO" id="GO:0042597">
    <property type="term" value="C:periplasmic space"/>
    <property type="evidence" value="ECO:0007669"/>
    <property type="project" value="UniProtKB-SubCell"/>
</dbReference>
<dbReference type="InterPro" id="IPR039246">
    <property type="entry name" value="Flagellar_FlgA"/>
</dbReference>
<dbReference type="NCBIfam" id="TIGR03170">
    <property type="entry name" value="flgA_cterm"/>
    <property type="match status" value="1"/>
</dbReference>
<comment type="subcellular location">
    <subcellularLocation>
        <location evidence="1 4">Periplasm</location>
    </subcellularLocation>
</comment>
<evidence type="ECO:0000256" key="3">
    <source>
        <dbReference type="ARBA" id="ARBA00022764"/>
    </source>
</evidence>
<evidence type="ECO:0000256" key="4">
    <source>
        <dbReference type="RuleBase" id="RU362063"/>
    </source>
</evidence>
<comment type="similarity">
    <text evidence="4">Belongs to the FlgA family.</text>
</comment>
<protein>
    <recommendedName>
        <fullName evidence="4">Flagella basal body P-ring formation protein FlgA</fullName>
    </recommendedName>
</protein>
<reference evidence="6 7" key="1">
    <citation type="submission" date="2018-01" db="EMBL/GenBank/DDBJ databases">
        <title>Metagenomic assembled genomes from two thermal pools in the Uzon Caldera, Kamchatka, Russia.</title>
        <authorList>
            <person name="Wilkins L."/>
            <person name="Ettinger C."/>
        </authorList>
    </citation>
    <scope>NUCLEOTIDE SEQUENCE [LARGE SCALE GENOMIC DNA]</scope>
    <source>
        <strain evidence="6">ZAV-04</strain>
    </source>
</reference>
<proteinExistence type="inferred from homology"/>
<keyword evidence="6" id="KW-0969">Cilium</keyword>
<dbReference type="Gene3D" id="2.30.30.760">
    <property type="match status" value="1"/>
</dbReference>
<dbReference type="InterPro" id="IPR013974">
    <property type="entry name" value="SAF"/>
</dbReference>
<gene>
    <name evidence="6" type="primary">flgA</name>
    <name evidence="6" type="ORF">C0186_01735</name>
</gene>